<proteinExistence type="predicted"/>
<dbReference type="Pfam" id="PF00293">
    <property type="entry name" value="NUDIX"/>
    <property type="match status" value="1"/>
</dbReference>
<gene>
    <name evidence="2" type="ORF">DL346_11840</name>
</gene>
<comment type="caution">
    <text evidence="2">The sequence shown here is derived from an EMBL/GenBank/DDBJ whole genome shotgun (WGS) entry which is preliminary data.</text>
</comment>
<accession>A0A328TZW9</accession>
<evidence type="ECO:0000313" key="3">
    <source>
        <dbReference type="Proteomes" id="UP000249260"/>
    </source>
</evidence>
<dbReference type="Gene3D" id="3.90.79.10">
    <property type="entry name" value="Nucleoside Triphosphate Pyrophosphohydrolase"/>
    <property type="match status" value="1"/>
</dbReference>
<evidence type="ECO:0000259" key="1">
    <source>
        <dbReference type="PROSITE" id="PS51462"/>
    </source>
</evidence>
<reference evidence="2 3" key="1">
    <citation type="submission" date="2018-06" db="EMBL/GenBank/DDBJ databases">
        <title>Paenibacillus montanisoli sp. nov., isolated from mountain area soil.</title>
        <authorList>
            <person name="Wu M."/>
        </authorList>
    </citation>
    <scope>NUCLEOTIDE SEQUENCE [LARGE SCALE GENOMIC DNA]</scope>
    <source>
        <strain evidence="2 3">RA17</strain>
    </source>
</reference>
<dbReference type="InterPro" id="IPR000086">
    <property type="entry name" value="NUDIX_hydrolase_dom"/>
</dbReference>
<dbReference type="OrthoDB" id="2081936at2"/>
<feature type="domain" description="Nudix hydrolase" evidence="1">
    <location>
        <begin position="1"/>
        <end position="135"/>
    </location>
</feature>
<keyword evidence="2" id="KW-0378">Hydrolase</keyword>
<dbReference type="SUPFAM" id="SSF55811">
    <property type="entry name" value="Nudix"/>
    <property type="match status" value="1"/>
</dbReference>
<dbReference type="Proteomes" id="UP000249260">
    <property type="component" value="Unassembled WGS sequence"/>
</dbReference>
<dbReference type="GO" id="GO:0016787">
    <property type="term" value="F:hydrolase activity"/>
    <property type="evidence" value="ECO:0007669"/>
    <property type="project" value="UniProtKB-KW"/>
</dbReference>
<dbReference type="RefSeq" id="WP_112882331.1">
    <property type="nucleotide sequence ID" value="NZ_QLUW01000002.1"/>
</dbReference>
<dbReference type="AlphaFoldDB" id="A0A328TZW9"/>
<evidence type="ECO:0000313" key="2">
    <source>
        <dbReference type="EMBL" id="RAP76107.1"/>
    </source>
</evidence>
<name>A0A328TZW9_9BACL</name>
<dbReference type="EMBL" id="QLUW01000002">
    <property type="protein sequence ID" value="RAP76107.1"/>
    <property type="molecule type" value="Genomic_DNA"/>
</dbReference>
<protein>
    <submittedName>
        <fullName evidence="2">NUDIX hydrolase</fullName>
    </submittedName>
</protein>
<dbReference type="InterPro" id="IPR015797">
    <property type="entry name" value="NUDIX_hydrolase-like_dom_sf"/>
</dbReference>
<organism evidence="2 3">
    <name type="scientific">Paenibacillus montanisoli</name>
    <dbReference type="NCBI Taxonomy" id="2081970"/>
    <lineage>
        <taxon>Bacteria</taxon>
        <taxon>Bacillati</taxon>
        <taxon>Bacillota</taxon>
        <taxon>Bacilli</taxon>
        <taxon>Bacillales</taxon>
        <taxon>Paenibacillaceae</taxon>
        <taxon>Paenibacillus</taxon>
    </lineage>
</organism>
<dbReference type="PROSITE" id="PS51462">
    <property type="entry name" value="NUDIX"/>
    <property type="match status" value="1"/>
</dbReference>
<sequence length="189" mass="20858">MSFKVTTAGAYVNSNGDFLFQVGPTKSGTTLGVVRLGGHREDGETGWQCAMREVSEESSLTIKPIKPPITYWYEASDNPDLVPGGWIEEDHEPILVAKRQDSNLITPVFLASADEAPVPAMETKGILILSPDNIKKICSERMTLGQYLESGGKAVFKEELPLHLLLEPFPHLLLLDTLIKKHPEIVTLY</sequence>
<keyword evidence="3" id="KW-1185">Reference proteome</keyword>